<protein>
    <recommendedName>
        <fullName evidence="4">DUF4397 domain-containing protein</fullName>
    </recommendedName>
</protein>
<evidence type="ECO:0000313" key="2">
    <source>
        <dbReference type="EMBL" id="QJR14002.1"/>
    </source>
</evidence>
<dbReference type="RefSeq" id="WP_171160796.1">
    <property type="nucleotide sequence ID" value="NZ_CP053073.1"/>
</dbReference>
<feature type="region of interest" description="Disordered" evidence="1">
    <location>
        <begin position="414"/>
        <end position="433"/>
    </location>
</feature>
<keyword evidence="3" id="KW-1185">Reference proteome</keyword>
<gene>
    <name evidence="2" type="ORF">DSM104440_00794</name>
</gene>
<organism evidence="2 3">
    <name type="scientific">Usitatibacter palustris</name>
    <dbReference type="NCBI Taxonomy" id="2732487"/>
    <lineage>
        <taxon>Bacteria</taxon>
        <taxon>Pseudomonadati</taxon>
        <taxon>Pseudomonadota</taxon>
        <taxon>Betaproteobacteria</taxon>
        <taxon>Nitrosomonadales</taxon>
        <taxon>Usitatibacteraceae</taxon>
        <taxon>Usitatibacter</taxon>
    </lineage>
</organism>
<evidence type="ECO:0008006" key="4">
    <source>
        <dbReference type="Google" id="ProtNLM"/>
    </source>
</evidence>
<dbReference type="Proteomes" id="UP000503096">
    <property type="component" value="Chromosome"/>
</dbReference>
<evidence type="ECO:0000256" key="1">
    <source>
        <dbReference type="SAM" id="MobiDB-lite"/>
    </source>
</evidence>
<evidence type="ECO:0000313" key="3">
    <source>
        <dbReference type="Proteomes" id="UP000503096"/>
    </source>
</evidence>
<name>A0A6M4H3Z5_9PROT</name>
<dbReference type="KEGG" id="upl:DSM104440_00794"/>
<dbReference type="EMBL" id="CP053073">
    <property type="protein sequence ID" value="QJR14002.1"/>
    <property type="molecule type" value="Genomic_DNA"/>
</dbReference>
<accession>A0A6M4H3Z5</accession>
<sequence length="433" mass="45494">MNYKNLIAAAYAAAFVFIGGCSSDDSPSRTKIQFVNGTHGLGTIEFEANGVRHVLAPRAASPVVEVDSGPLTVTLRSEAGAAATRVLSIDETTAFLVSFGADRTLDVRSIAAGPEVPAGNTAVQYYGHSPESLGIDVYFVLPGTDIAAANPSNPAPLGALSTLSASFAPGTYEMVIAAAGKKTILFKSAPMELRAGQRLTLLGATRSSQVVTPQPIVLEPGAVRSLEDSRPAVRLLSDLMSGTGLQTLIVDGDVIAYLPSPSAASGSFHITPGTRMFEQIGSLPNGAHPQEILAGQSYTLRYRQDGFGTYPVAYVGWGFFPAIDYPVPAGKARIRLIVENVQRSNLVKVDGQLVSYTNQALGNAGLVIDRDPGPVSIEVFTPDTDLSEGIVNLSLGASHYYVVRFLSTTGHAGPLPYPEGGPPVQRHREVSSD</sequence>
<reference evidence="2 3" key="1">
    <citation type="submission" date="2020-04" db="EMBL/GenBank/DDBJ databases">
        <title>Usitatibacter rugosus gen. nov., sp. nov. and Usitatibacter palustris sp. nov., novel members of Usitatibacteraceae fam. nov. within the order Nitrosomonadales isolated from soil.</title>
        <authorList>
            <person name="Huber K.J."/>
            <person name="Neumann-Schaal M."/>
            <person name="Geppert A."/>
            <person name="Luckner M."/>
            <person name="Wanner G."/>
            <person name="Overmann J."/>
        </authorList>
    </citation>
    <scope>NUCLEOTIDE SEQUENCE [LARGE SCALE GENOMIC DNA]</scope>
    <source>
        <strain evidence="2 3">Swamp67</strain>
    </source>
</reference>
<dbReference type="PROSITE" id="PS51257">
    <property type="entry name" value="PROKAR_LIPOPROTEIN"/>
    <property type="match status" value="1"/>
</dbReference>
<dbReference type="AlphaFoldDB" id="A0A6M4H3Z5"/>
<dbReference type="InParanoid" id="A0A6M4H3Z5"/>
<proteinExistence type="predicted"/>